<reference evidence="2 5" key="2">
    <citation type="submission" date="2017-06" db="EMBL/GenBank/DDBJ databases">
        <title>Complete genome of Helicobacter apodemus.</title>
        <authorList>
            <person name="Cho S."/>
        </authorList>
    </citation>
    <scope>NUCLEOTIDE SEQUENCE [LARGE SCALE GENOMIC DNA]</scope>
    <source>
        <strain evidence="2">SCJK1</strain>
        <strain evidence="5">SNUVETPUB-15-01</strain>
    </source>
</reference>
<accession>A0A2U8FHR3</accession>
<feature type="transmembrane region" description="Helical" evidence="1">
    <location>
        <begin position="137"/>
        <end position="154"/>
    </location>
</feature>
<keyword evidence="4" id="KW-1185">Reference proteome</keyword>
<feature type="transmembrane region" description="Helical" evidence="1">
    <location>
        <begin position="54"/>
        <end position="80"/>
    </location>
</feature>
<dbReference type="PANTHER" id="PTHR31721:SF4">
    <property type="entry name" value="OS06G0710300 PROTEIN"/>
    <property type="match status" value="1"/>
</dbReference>
<proteinExistence type="predicted"/>
<reference evidence="3" key="3">
    <citation type="submission" date="2018-04" db="EMBL/GenBank/DDBJ databases">
        <authorList>
            <person name="Sheh A."/>
            <person name="Shen Z."/>
            <person name="Mannion A.J."/>
            <person name="Fox J.G."/>
        </authorList>
    </citation>
    <scope>NUCLEOTIDE SEQUENCE</scope>
    <source>
        <strain evidence="3">MIT-03-7007</strain>
    </source>
</reference>
<protein>
    <submittedName>
        <fullName evidence="3">YqhA family protein</fullName>
    </submittedName>
</protein>
<evidence type="ECO:0000313" key="5">
    <source>
        <dbReference type="Proteomes" id="UP000244890"/>
    </source>
</evidence>
<feature type="transmembrane region" description="Helical" evidence="1">
    <location>
        <begin position="110"/>
        <end position="131"/>
    </location>
</feature>
<dbReference type="KEGG" id="had:CDV25_08355"/>
<keyword evidence="1" id="KW-1133">Transmembrane helix</keyword>
<dbReference type="OrthoDB" id="553933at2"/>
<feature type="transmembrane region" description="Helical" evidence="1">
    <location>
        <begin position="7"/>
        <end position="34"/>
    </location>
</feature>
<name>A0A2U8FHR3_9HELI</name>
<dbReference type="Proteomes" id="UP000029920">
    <property type="component" value="Unassembled WGS sequence"/>
</dbReference>
<dbReference type="PIRSF" id="PIRSF026509">
    <property type="entry name" value="UCP026509"/>
    <property type="match status" value="1"/>
</dbReference>
<keyword evidence="1" id="KW-0812">Transmembrane</keyword>
<gene>
    <name evidence="2" type="ORF">CDV25_08355</name>
    <name evidence="3" type="ORF">LS72_002060</name>
</gene>
<dbReference type="EMBL" id="CP021886">
    <property type="protein sequence ID" value="AWI35115.1"/>
    <property type="molecule type" value="Genomic_DNA"/>
</dbReference>
<dbReference type="EMBL" id="JRPC02000004">
    <property type="protein sequence ID" value="TLE16720.1"/>
    <property type="molecule type" value="Genomic_DNA"/>
</dbReference>
<sequence length="160" mass="18022">MWNARLFVILAVILSLVGSILLFIVASIDIIKAAKDTYLYYVGTLAKDLDIHNILLNTIIMAIDLYLIAVVLLIFAFGLYELFISKIQIKDENSSRVLEIHTLDQLKDKLAKVIVMALIVAFFSKVLNMGMKTTEDMLFFAIAILALAIGLYFLHKDSKH</sequence>
<dbReference type="Pfam" id="PF03350">
    <property type="entry name" value="UPF0114"/>
    <property type="match status" value="1"/>
</dbReference>
<dbReference type="Proteomes" id="UP000244890">
    <property type="component" value="Chromosome"/>
</dbReference>
<evidence type="ECO:0000313" key="3">
    <source>
        <dbReference type="EMBL" id="TLE16720.1"/>
    </source>
</evidence>
<evidence type="ECO:0000313" key="2">
    <source>
        <dbReference type="EMBL" id="AWI35115.1"/>
    </source>
</evidence>
<evidence type="ECO:0000313" key="4">
    <source>
        <dbReference type="Proteomes" id="UP000029920"/>
    </source>
</evidence>
<dbReference type="PANTHER" id="PTHR31721">
    <property type="entry name" value="OS06G0710300 PROTEIN"/>
    <property type="match status" value="1"/>
</dbReference>
<reference evidence="3 4" key="1">
    <citation type="journal article" date="2014" name="Genome Announc.">
        <title>Draft genome sequences of eight enterohepatic helicobacter species isolated from both laboratory and wild rodents.</title>
        <authorList>
            <person name="Sheh A."/>
            <person name="Shen Z."/>
            <person name="Fox J.G."/>
        </authorList>
    </citation>
    <scope>NUCLEOTIDE SEQUENCE [LARGE SCALE GENOMIC DNA]</scope>
    <source>
        <strain evidence="3 4">MIT-03-7007</strain>
    </source>
</reference>
<dbReference type="InterPro" id="IPR005134">
    <property type="entry name" value="UPF0114"/>
</dbReference>
<keyword evidence="1" id="KW-0472">Membrane</keyword>
<evidence type="ECO:0000256" key="1">
    <source>
        <dbReference type="SAM" id="Phobius"/>
    </source>
</evidence>
<organism evidence="2 5">
    <name type="scientific">Helicobacter apodemus</name>
    <dbReference type="NCBI Taxonomy" id="135569"/>
    <lineage>
        <taxon>Bacteria</taxon>
        <taxon>Pseudomonadati</taxon>
        <taxon>Campylobacterota</taxon>
        <taxon>Epsilonproteobacteria</taxon>
        <taxon>Campylobacterales</taxon>
        <taxon>Helicobacteraceae</taxon>
        <taxon>Helicobacter</taxon>
    </lineage>
</organism>
<dbReference type="AlphaFoldDB" id="A0A2U8FHR3"/>
<dbReference type="RefSeq" id="WP_052087242.1">
    <property type="nucleotide sequence ID" value="NZ_CP021886.1"/>
</dbReference>